<reference evidence="2 3" key="1">
    <citation type="journal article" date="2014" name="Genome Biol. Evol.">
        <title>The genome of the myxosporean Thelohanellus kitauei shows adaptations to nutrient acquisition within its fish host.</title>
        <authorList>
            <person name="Yang Y."/>
            <person name="Xiong J."/>
            <person name="Zhou Z."/>
            <person name="Huo F."/>
            <person name="Miao W."/>
            <person name="Ran C."/>
            <person name="Liu Y."/>
            <person name="Zhang J."/>
            <person name="Feng J."/>
            <person name="Wang M."/>
            <person name="Wang M."/>
            <person name="Wang L."/>
            <person name="Yao B."/>
        </authorList>
    </citation>
    <scope>NUCLEOTIDE SEQUENCE [LARGE SCALE GENOMIC DNA]</scope>
    <source>
        <strain evidence="2">Wuqing</strain>
    </source>
</reference>
<gene>
    <name evidence="2" type="ORF">RF11_10390</name>
</gene>
<feature type="compositionally biased region" description="Basic and acidic residues" evidence="1">
    <location>
        <begin position="67"/>
        <end position="81"/>
    </location>
</feature>
<proteinExistence type="predicted"/>
<protein>
    <submittedName>
        <fullName evidence="2">Uncharacterized protein</fullName>
    </submittedName>
</protein>
<evidence type="ECO:0000313" key="2">
    <source>
        <dbReference type="EMBL" id="KII72648.1"/>
    </source>
</evidence>
<feature type="compositionally biased region" description="Basic residues" evidence="1">
    <location>
        <begin position="91"/>
        <end position="102"/>
    </location>
</feature>
<dbReference type="Pfam" id="PF04006">
    <property type="entry name" value="Mpp10"/>
    <property type="match status" value="1"/>
</dbReference>
<dbReference type="GO" id="GO:0034457">
    <property type="term" value="C:Mpp10 complex"/>
    <property type="evidence" value="ECO:0007669"/>
    <property type="project" value="InterPro"/>
</dbReference>
<name>A0A0C2JTC9_THEKT</name>
<dbReference type="InterPro" id="IPR012173">
    <property type="entry name" value="Mpp10"/>
</dbReference>
<feature type="region of interest" description="Disordered" evidence="1">
    <location>
        <begin position="59"/>
        <end position="102"/>
    </location>
</feature>
<dbReference type="OrthoDB" id="445326at2759"/>
<dbReference type="GO" id="GO:0006364">
    <property type="term" value="P:rRNA processing"/>
    <property type="evidence" value="ECO:0007669"/>
    <property type="project" value="InterPro"/>
</dbReference>
<evidence type="ECO:0000313" key="3">
    <source>
        <dbReference type="Proteomes" id="UP000031668"/>
    </source>
</evidence>
<feature type="region of interest" description="Disordered" evidence="1">
    <location>
        <begin position="1"/>
        <end position="40"/>
    </location>
</feature>
<accession>A0A0C2JTC9</accession>
<sequence length="102" mass="11921">MNFEEILPTHASDHAAVAPEEVDPPLNKLPAAQREMTDTDRNRLRRIKKVRQKNHYEKINKHTLGNKKKEGVKKPKSEKVAQDNLKTFYRSGRKERSQKKMS</sequence>
<organism evidence="2 3">
    <name type="scientific">Thelohanellus kitauei</name>
    <name type="common">Myxosporean</name>
    <dbReference type="NCBI Taxonomy" id="669202"/>
    <lineage>
        <taxon>Eukaryota</taxon>
        <taxon>Metazoa</taxon>
        <taxon>Cnidaria</taxon>
        <taxon>Myxozoa</taxon>
        <taxon>Myxosporea</taxon>
        <taxon>Bivalvulida</taxon>
        <taxon>Platysporina</taxon>
        <taxon>Myxobolidae</taxon>
        <taxon>Thelohanellus</taxon>
    </lineage>
</organism>
<dbReference type="GO" id="GO:0005732">
    <property type="term" value="C:sno(s)RNA-containing ribonucleoprotein complex"/>
    <property type="evidence" value="ECO:0007669"/>
    <property type="project" value="InterPro"/>
</dbReference>
<comment type="caution">
    <text evidence="2">The sequence shown here is derived from an EMBL/GenBank/DDBJ whole genome shotgun (WGS) entry which is preliminary data.</text>
</comment>
<dbReference type="Proteomes" id="UP000031668">
    <property type="component" value="Unassembled WGS sequence"/>
</dbReference>
<dbReference type="AlphaFoldDB" id="A0A0C2JTC9"/>
<evidence type="ECO:0000256" key="1">
    <source>
        <dbReference type="SAM" id="MobiDB-lite"/>
    </source>
</evidence>
<keyword evidence="3" id="KW-1185">Reference proteome</keyword>
<dbReference type="EMBL" id="JWZT01001156">
    <property type="protein sequence ID" value="KII72648.1"/>
    <property type="molecule type" value="Genomic_DNA"/>
</dbReference>